<gene>
    <name evidence="2" type="ORF">F383_10944</name>
</gene>
<accession>A0A0B0N9J3</accession>
<feature type="transmembrane region" description="Helical" evidence="1">
    <location>
        <begin position="27"/>
        <end position="44"/>
    </location>
</feature>
<keyword evidence="1" id="KW-1133">Transmembrane helix</keyword>
<name>A0A0B0N9J3_GOSAR</name>
<evidence type="ECO:0000313" key="2">
    <source>
        <dbReference type="EMBL" id="KHG07761.1"/>
    </source>
</evidence>
<keyword evidence="3" id="KW-1185">Reference proteome</keyword>
<keyword evidence="1" id="KW-0812">Transmembrane</keyword>
<sequence length="45" mass="5423">MKRDRVVANVELNYVKYYNNGCGWKRILVNVLLLFGNIMFGKYYF</sequence>
<reference evidence="3" key="1">
    <citation type="submission" date="2014-09" db="EMBL/GenBank/DDBJ databases">
        <authorList>
            <person name="Mudge J."/>
            <person name="Ramaraj T."/>
            <person name="Lindquist I.E."/>
            <person name="Bharti A.K."/>
            <person name="Sundararajan A."/>
            <person name="Cameron C.T."/>
            <person name="Woodward J.E."/>
            <person name="May G.D."/>
            <person name="Brubaker C."/>
            <person name="Broadhvest J."/>
            <person name="Wilkins T.A."/>
        </authorList>
    </citation>
    <scope>NUCLEOTIDE SEQUENCE</scope>
    <source>
        <strain evidence="3">cv. AKA8401</strain>
    </source>
</reference>
<dbReference type="Proteomes" id="UP000032142">
    <property type="component" value="Unassembled WGS sequence"/>
</dbReference>
<proteinExistence type="predicted"/>
<keyword evidence="1" id="KW-0472">Membrane</keyword>
<protein>
    <submittedName>
        <fullName evidence="2">Uncharacterized protein</fullName>
    </submittedName>
</protein>
<evidence type="ECO:0000313" key="3">
    <source>
        <dbReference type="Proteomes" id="UP000032142"/>
    </source>
</evidence>
<evidence type="ECO:0000256" key="1">
    <source>
        <dbReference type="SAM" id="Phobius"/>
    </source>
</evidence>
<organism evidence="2 3">
    <name type="scientific">Gossypium arboreum</name>
    <name type="common">Tree cotton</name>
    <name type="synonym">Gossypium nanking</name>
    <dbReference type="NCBI Taxonomy" id="29729"/>
    <lineage>
        <taxon>Eukaryota</taxon>
        <taxon>Viridiplantae</taxon>
        <taxon>Streptophyta</taxon>
        <taxon>Embryophyta</taxon>
        <taxon>Tracheophyta</taxon>
        <taxon>Spermatophyta</taxon>
        <taxon>Magnoliopsida</taxon>
        <taxon>eudicotyledons</taxon>
        <taxon>Gunneridae</taxon>
        <taxon>Pentapetalae</taxon>
        <taxon>rosids</taxon>
        <taxon>malvids</taxon>
        <taxon>Malvales</taxon>
        <taxon>Malvaceae</taxon>
        <taxon>Malvoideae</taxon>
        <taxon>Gossypium</taxon>
    </lineage>
</organism>
<comment type="caution">
    <text evidence="2">The sequence shown here is derived from an EMBL/GenBank/DDBJ whole genome shotgun (WGS) entry which is preliminary data.</text>
</comment>
<dbReference type="EMBL" id="JRRC01481514">
    <property type="protein sequence ID" value="KHG07761.1"/>
    <property type="molecule type" value="Genomic_DNA"/>
</dbReference>
<dbReference type="AlphaFoldDB" id="A0A0B0N9J3"/>